<feature type="chain" id="PRO_5006148144" description="Secreted protein" evidence="1">
    <location>
        <begin position="22"/>
        <end position="67"/>
    </location>
</feature>
<reference evidence="2 3" key="1">
    <citation type="submission" date="2015-09" db="EMBL/GenBank/DDBJ databases">
        <title>Identification and resolution of microdiversity through metagenomic sequencing of parallel consortia.</title>
        <authorList>
            <person name="Nelson W.C."/>
            <person name="Romine M.F."/>
            <person name="Lindemann S.R."/>
        </authorList>
    </citation>
    <scope>NUCLEOTIDE SEQUENCE [LARGE SCALE GENOMIC DNA]</scope>
    <source>
        <strain evidence="2">HL-49</strain>
    </source>
</reference>
<keyword evidence="1" id="KW-0732">Signal</keyword>
<dbReference type="Proteomes" id="UP000050421">
    <property type="component" value="Unassembled WGS sequence"/>
</dbReference>
<accession>A0A0P8AUK8</accession>
<sequence length="67" mass="7832">MKKLLLVLSMFLSWNYGFSQAVCFSNQSNSFWKINESLYGSKKLSDCHVGANFKRKMIHQERLILSK</sequence>
<evidence type="ECO:0008006" key="4">
    <source>
        <dbReference type="Google" id="ProtNLM"/>
    </source>
</evidence>
<evidence type="ECO:0000313" key="3">
    <source>
        <dbReference type="Proteomes" id="UP000050421"/>
    </source>
</evidence>
<evidence type="ECO:0000313" key="2">
    <source>
        <dbReference type="EMBL" id="KPQ19822.1"/>
    </source>
</evidence>
<name>A0A0P8AUK8_9BACT</name>
<organism evidence="2 3">
    <name type="scientific">Algoriphagus marincola HL-49</name>
    <dbReference type="NCBI Taxonomy" id="1305737"/>
    <lineage>
        <taxon>Bacteria</taxon>
        <taxon>Pseudomonadati</taxon>
        <taxon>Bacteroidota</taxon>
        <taxon>Cytophagia</taxon>
        <taxon>Cytophagales</taxon>
        <taxon>Cyclobacteriaceae</taxon>
        <taxon>Algoriphagus</taxon>
    </lineage>
</organism>
<gene>
    <name evidence="2" type="ORF">HLUCCX10_01385</name>
</gene>
<dbReference type="AlphaFoldDB" id="A0A0P8AUK8"/>
<evidence type="ECO:0000256" key="1">
    <source>
        <dbReference type="SAM" id="SignalP"/>
    </source>
</evidence>
<proteinExistence type="predicted"/>
<dbReference type="EMBL" id="LJXT01000005">
    <property type="protein sequence ID" value="KPQ19822.1"/>
    <property type="molecule type" value="Genomic_DNA"/>
</dbReference>
<feature type="signal peptide" evidence="1">
    <location>
        <begin position="1"/>
        <end position="21"/>
    </location>
</feature>
<comment type="caution">
    <text evidence="2">The sequence shown here is derived from an EMBL/GenBank/DDBJ whole genome shotgun (WGS) entry which is preliminary data.</text>
</comment>
<protein>
    <recommendedName>
        <fullName evidence="4">Secreted protein</fullName>
    </recommendedName>
</protein>
<dbReference type="PATRIC" id="fig|1305737.6.peg.895"/>